<protein>
    <recommendedName>
        <fullName evidence="4">Glycine zipper domain-containing protein</fullName>
    </recommendedName>
</protein>
<sequence>MKKKKKPKKRLKSTGKVSTDVTKNAYVEAAGHTAPSSKNTNIMNVVRKGCESVYVQAAVQGASKIPAVASAANKVLLPAAIAIDSVRLGMSIQQDIDEDNTLPKNTAKSASSIAGGWGAGYGGALGGATAGTAIFPGVGTVIGGIVGGVAGAIGGSVAGEKVAEKLVEQIDNENDSSSDEDSTDEEVEEKKLP</sequence>
<dbReference type="AlphaFoldDB" id="A0A2G9UU60"/>
<feature type="region of interest" description="Disordered" evidence="1">
    <location>
        <begin position="166"/>
        <end position="193"/>
    </location>
</feature>
<keyword evidence="3" id="KW-1185">Reference proteome</keyword>
<dbReference type="OrthoDB" id="5857316at2759"/>
<organism evidence="2 3">
    <name type="scientific">Teladorsagia circumcincta</name>
    <name type="common">Brown stomach worm</name>
    <name type="synonym">Ostertagia circumcincta</name>
    <dbReference type="NCBI Taxonomy" id="45464"/>
    <lineage>
        <taxon>Eukaryota</taxon>
        <taxon>Metazoa</taxon>
        <taxon>Ecdysozoa</taxon>
        <taxon>Nematoda</taxon>
        <taxon>Chromadorea</taxon>
        <taxon>Rhabditida</taxon>
        <taxon>Rhabditina</taxon>
        <taxon>Rhabditomorpha</taxon>
        <taxon>Strongyloidea</taxon>
        <taxon>Trichostrongylidae</taxon>
        <taxon>Teladorsagia</taxon>
    </lineage>
</organism>
<accession>A0A2G9UU60</accession>
<name>A0A2G9UU60_TELCI</name>
<evidence type="ECO:0000256" key="1">
    <source>
        <dbReference type="SAM" id="MobiDB-lite"/>
    </source>
</evidence>
<evidence type="ECO:0000313" key="3">
    <source>
        <dbReference type="Proteomes" id="UP000230423"/>
    </source>
</evidence>
<dbReference type="Proteomes" id="UP000230423">
    <property type="component" value="Unassembled WGS sequence"/>
</dbReference>
<feature type="compositionally biased region" description="Acidic residues" evidence="1">
    <location>
        <begin position="170"/>
        <end position="187"/>
    </location>
</feature>
<reference evidence="2 3" key="1">
    <citation type="submission" date="2015-09" db="EMBL/GenBank/DDBJ databases">
        <title>Draft genome of the parasitic nematode Teladorsagia circumcincta isolate WARC Sus (inbred).</title>
        <authorList>
            <person name="Mitreva M."/>
        </authorList>
    </citation>
    <scope>NUCLEOTIDE SEQUENCE [LARGE SCALE GENOMIC DNA]</scope>
    <source>
        <strain evidence="2 3">S</strain>
    </source>
</reference>
<dbReference type="PANTHER" id="PTHR21525:SF2">
    <property type="entry name" value="PROTEIN CBG12274"/>
    <property type="match status" value="1"/>
</dbReference>
<evidence type="ECO:0008006" key="4">
    <source>
        <dbReference type="Google" id="ProtNLM"/>
    </source>
</evidence>
<gene>
    <name evidence="2" type="ORF">TELCIR_04226</name>
</gene>
<proteinExistence type="predicted"/>
<dbReference type="PANTHER" id="PTHR21525">
    <property type="entry name" value="MOTILE SPERM PROTEIN"/>
    <property type="match status" value="1"/>
</dbReference>
<evidence type="ECO:0000313" key="2">
    <source>
        <dbReference type="EMBL" id="PIO73785.1"/>
    </source>
</evidence>
<dbReference type="EMBL" id="KZ345386">
    <property type="protein sequence ID" value="PIO73785.1"/>
    <property type="molecule type" value="Genomic_DNA"/>
</dbReference>